<evidence type="ECO:0000313" key="14">
    <source>
        <dbReference type="Proteomes" id="UP000070186"/>
    </source>
</evidence>
<dbReference type="RefSeq" id="WP_066886834.1">
    <property type="nucleotide sequence ID" value="NZ_LODL01000040.1"/>
</dbReference>
<dbReference type="SUPFAM" id="SSF53067">
    <property type="entry name" value="Actin-like ATPase domain"/>
    <property type="match status" value="2"/>
</dbReference>
<dbReference type="GO" id="GO:0005886">
    <property type="term" value="C:plasma membrane"/>
    <property type="evidence" value="ECO:0007669"/>
    <property type="project" value="UniProtKB-SubCell"/>
</dbReference>
<comment type="catalytic activity">
    <reaction evidence="10">
        <text>[phosphate](n) + H2O = [phosphate](n-1) + phosphate + H(+)</text>
        <dbReference type="Rhea" id="RHEA:21528"/>
        <dbReference type="Rhea" id="RHEA-COMP:9859"/>
        <dbReference type="Rhea" id="RHEA-COMP:14279"/>
        <dbReference type="ChEBI" id="CHEBI:15377"/>
        <dbReference type="ChEBI" id="CHEBI:15378"/>
        <dbReference type="ChEBI" id="CHEBI:16838"/>
        <dbReference type="ChEBI" id="CHEBI:43474"/>
        <dbReference type="EC" id="3.6.1.11"/>
    </reaction>
</comment>
<dbReference type="InterPro" id="IPR022371">
    <property type="entry name" value="Exopolyphosphatase"/>
</dbReference>
<dbReference type="PANTHER" id="PTHR30005:SF14">
    <property type="entry name" value="EXOPOLYPHOSPHATASE"/>
    <property type="match status" value="1"/>
</dbReference>
<evidence type="ECO:0000259" key="11">
    <source>
        <dbReference type="Pfam" id="PF02541"/>
    </source>
</evidence>
<keyword evidence="14" id="KW-1185">Reference proteome</keyword>
<dbReference type="InterPro" id="IPR030673">
    <property type="entry name" value="PyroPPase_GppA_Ppx"/>
</dbReference>
<dbReference type="Gene3D" id="1.10.3210.10">
    <property type="entry name" value="Hypothetical protein af1432"/>
    <property type="match status" value="1"/>
</dbReference>
<evidence type="ECO:0000256" key="2">
    <source>
        <dbReference type="ARBA" id="ARBA00004202"/>
    </source>
</evidence>
<dbReference type="InterPro" id="IPR003695">
    <property type="entry name" value="Ppx_GppA_N"/>
</dbReference>
<accession>A0A133XD87</accession>
<dbReference type="STRING" id="281362.AT959_18935"/>
<dbReference type="Pfam" id="PF02541">
    <property type="entry name" value="Ppx-GppA"/>
    <property type="match status" value="1"/>
</dbReference>
<comment type="subcellular location">
    <subcellularLocation>
        <location evidence="2">Cell membrane</location>
        <topology evidence="2">Peripheral membrane protein</topology>
    </subcellularLocation>
</comment>
<sequence length="500" mass="54906">MIYETVAAVDLGSNSFRLQVGRVVDDQIYTLDSMKEPVRLASGLTADKRLDAPSQARALDGLRRFGERLRGLDNGAVRAVATNTLRVAKNAMDFLPLAEEALGFPIEIIAGREEARLIYIGASHSLPSVAHKRLVVDIGGGSTEFIIGKRHDPQLMESLYMGCVSYTLRFFPDRKIDKKRLREAQIAAAKEIELIAHDYQRLGWKEAVGSSGTARAIADILEMNNMNPNGESGITREGLDKLCLLLVKAGSAEALDLPGVKGDRLPVLPGGIAIMSAIFEELGIERMTYADGALRLGVLYDLLGRFHHHDMRDSTVAQFRRRYQAEADQVERVEATALSALTQLADGSPAEADVQFLSWATRLHEIGISVAHNAYHKHGAYILTYADMPGFSKKDQARLAMLVLGHRGKLEKLGGIPAVDSAWRLVFCLRLAVLLHRTRDDRALPAWRVRTNGTGFALELPADWLAANPWTAAALGEEAAVWRQVGREYVVKSRAPGKSV</sequence>
<gene>
    <name evidence="13" type="ORF">AT959_18935</name>
</gene>
<organism evidence="13 14">
    <name type="scientific">Dechloromonas denitrificans</name>
    <dbReference type="NCBI Taxonomy" id="281362"/>
    <lineage>
        <taxon>Bacteria</taxon>
        <taxon>Pseudomonadati</taxon>
        <taxon>Pseudomonadota</taxon>
        <taxon>Betaproteobacteria</taxon>
        <taxon>Rhodocyclales</taxon>
        <taxon>Azonexaceae</taxon>
        <taxon>Dechloromonas</taxon>
    </lineage>
</organism>
<keyword evidence="8" id="KW-0378">Hydrolase</keyword>
<dbReference type="InterPro" id="IPR050273">
    <property type="entry name" value="GppA/Ppx_hydrolase"/>
</dbReference>
<keyword evidence="7" id="KW-1003">Cell membrane</keyword>
<keyword evidence="9" id="KW-0472">Membrane</keyword>
<reference evidence="13 14" key="1">
    <citation type="submission" date="2015-12" db="EMBL/GenBank/DDBJ databases">
        <title>Nitrous oxide reduction kinetics distinguish bacteria harboring typical versus atypical NosZ.</title>
        <authorList>
            <person name="Yoon S."/>
            <person name="Nissen S."/>
            <person name="Park D."/>
            <person name="Sanford R.A."/>
            <person name="Loeffler F.E."/>
        </authorList>
    </citation>
    <scope>NUCLEOTIDE SEQUENCE [LARGE SCALE GENOMIC DNA]</scope>
    <source>
        <strain evidence="13 14">ATCC BAA-841</strain>
    </source>
</reference>
<dbReference type="PANTHER" id="PTHR30005">
    <property type="entry name" value="EXOPOLYPHOSPHATASE"/>
    <property type="match status" value="1"/>
</dbReference>
<dbReference type="AlphaFoldDB" id="A0A133XD87"/>
<dbReference type="Proteomes" id="UP000070186">
    <property type="component" value="Unassembled WGS sequence"/>
</dbReference>
<name>A0A133XD87_9RHOO</name>
<evidence type="ECO:0000256" key="9">
    <source>
        <dbReference type="ARBA" id="ARBA00023136"/>
    </source>
</evidence>
<dbReference type="FunFam" id="3.30.420.40:FF:000023">
    <property type="entry name" value="Guanosine-5'-triphosphate,3'-diphosphate pyrophosphatase"/>
    <property type="match status" value="1"/>
</dbReference>
<dbReference type="Gene3D" id="3.30.420.40">
    <property type="match status" value="1"/>
</dbReference>
<dbReference type="CDD" id="cd24053">
    <property type="entry name" value="ASKHA_NBD_EcPPX-GppA-like"/>
    <property type="match status" value="1"/>
</dbReference>
<dbReference type="EC" id="3.6.1.11" evidence="5"/>
<evidence type="ECO:0000259" key="12">
    <source>
        <dbReference type="Pfam" id="PF21447"/>
    </source>
</evidence>
<dbReference type="GO" id="GO:0004309">
    <property type="term" value="F:exopolyphosphatase activity"/>
    <property type="evidence" value="ECO:0007669"/>
    <property type="project" value="UniProtKB-EC"/>
</dbReference>
<evidence type="ECO:0000256" key="3">
    <source>
        <dbReference type="ARBA" id="ARBA00007125"/>
    </source>
</evidence>
<proteinExistence type="inferred from homology"/>
<feature type="domain" description="Ppx/GppA phosphatase N-terminal" evidence="11">
    <location>
        <begin position="21"/>
        <end position="305"/>
    </location>
</feature>
<evidence type="ECO:0000256" key="8">
    <source>
        <dbReference type="ARBA" id="ARBA00022801"/>
    </source>
</evidence>
<comment type="cofactor">
    <cofactor evidence="1">
        <name>Mg(2+)</name>
        <dbReference type="ChEBI" id="CHEBI:18420"/>
    </cofactor>
</comment>
<evidence type="ECO:0000256" key="10">
    <source>
        <dbReference type="ARBA" id="ARBA00047607"/>
    </source>
</evidence>
<evidence type="ECO:0000256" key="7">
    <source>
        <dbReference type="ARBA" id="ARBA00022475"/>
    </source>
</evidence>
<evidence type="ECO:0000256" key="1">
    <source>
        <dbReference type="ARBA" id="ARBA00001946"/>
    </source>
</evidence>
<evidence type="ECO:0000256" key="5">
    <source>
        <dbReference type="ARBA" id="ARBA00012451"/>
    </source>
</evidence>
<evidence type="ECO:0000313" key="13">
    <source>
        <dbReference type="EMBL" id="KXB28907.1"/>
    </source>
</evidence>
<evidence type="ECO:0000256" key="4">
    <source>
        <dbReference type="ARBA" id="ARBA00011738"/>
    </source>
</evidence>
<evidence type="ECO:0000256" key="6">
    <source>
        <dbReference type="ARBA" id="ARBA00020416"/>
    </source>
</evidence>
<comment type="caution">
    <text evidence="13">The sequence shown here is derived from an EMBL/GenBank/DDBJ whole genome shotgun (WGS) entry which is preliminary data.</text>
</comment>
<comment type="similarity">
    <text evidence="3">Belongs to the GppA/Ppx family.</text>
</comment>
<comment type="subunit">
    <text evidence="4">Homodimer.</text>
</comment>
<protein>
    <recommendedName>
        <fullName evidence="6">Exopolyphosphatase</fullName>
        <ecNumber evidence="5">3.6.1.11</ecNumber>
    </recommendedName>
</protein>
<dbReference type="NCBIfam" id="TIGR03706">
    <property type="entry name" value="exo_poly_only"/>
    <property type="match status" value="1"/>
</dbReference>
<dbReference type="GO" id="GO:0006798">
    <property type="term" value="P:polyphosphate catabolic process"/>
    <property type="evidence" value="ECO:0007669"/>
    <property type="project" value="TreeGrafter"/>
</dbReference>
<dbReference type="SUPFAM" id="SSF109604">
    <property type="entry name" value="HD-domain/PDEase-like"/>
    <property type="match status" value="1"/>
</dbReference>
<dbReference type="Gene3D" id="3.30.420.150">
    <property type="entry name" value="Exopolyphosphatase. Domain 2"/>
    <property type="match status" value="1"/>
</dbReference>
<dbReference type="Pfam" id="PF21447">
    <property type="entry name" value="Ppx-GppA_III"/>
    <property type="match status" value="1"/>
</dbReference>
<dbReference type="InterPro" id="IPR043129">
    <property type="entry name" value="ATPase_NBD"/>
</dbReference>
<feature type="domain" description="Ppx/GppA phosphatase C-terminal" evidence="12">
    <location>
        <begin position="312"/>
        <end position="478"/>
    </location>
</feature>
<dbReference type="FunFam" id="3.30.420.150:FF:000001">
    <property type="entry name" value="Guanosine-5'-triphosphate,3'-diphosphate pyrophosphatase"/>
    <property type="match status" value="1"/>
</dbReference>
<dbReference type="PIRSF" id="PIRSF001267">
    <property type="entry name" value="Pyrophosphatase_GppA_Ppx"/>
    <property type="match status" value="1"/>
</dbReference>
<dbReference type="InterPro" id="IPR048950">
    <property type="entry name" value="Ppx_GppA_C"/>
</dbReference>
<dbReference type="EMBL" id="LODL01000040">
    <property type="protein sequence ID" value="KXB28907.1"/>
    <property type="molecule type" value="Genomic_DNA"/>
</dbReference>